<protein>
    <submittedName>
        <fullName evidence="3">Helix-turn-helix domain-containing protein</fullName>
    </submittedName>
</protein>
<name>A0ABW4QI10_9BACL</name>
<sequence>MAESPISSTLKKLRKERKLTLKELAERTDVSISFLSQVERGKSGVTLESLRKIADALNVAPSAFFSGSTEHDDWAGRLELFHYKDLSEGIQEADFSPILVTLQPGENKGSAFSHNGYEFLFVTEGVLTVEVDGKQSELAPQQSTMFDARKKHYWFNLTDQPVRFLVVSSKMK</sequence>
<feature type="domain" description="HTH cro/C1-type" evidence="2">
    <location>
        <begin position="10"/>
        <end position="64"/>
    </location>
</feature>
<evidence type="ECO:0000313" key="4">
    <source>
        <dbReference type="Proteomes" id="UP001597273"/>
    </source>
</evidence>
<dbReference type="InterPro" id="IPR010982">
    <property type="entry name" value="Lambda_DNA-bd_dom_sf"/>
</dbReference>
<dbReference type="Pfam" id="PF07883">
    <property type="entry name" value="Cupin_2"/>
    <property type="match status" value="1"/>
</dbReference>
<dbReference type="InterPro" id="IPR013096">
    <property type="entry name" value="Cupin_2"/>
</dbReference>
<dbReference type="RefSeq" id="WP_204892053.1">
    <property type="nucleotide sequence ID" value="NZ_JBHUFW010000005.1"/>
</dbReference>
<dbReference type="EMBL" id="JBHUFW010000005">
    <property type="protein sequence ID" value="MFD1863158.1"/>
    <property type="molecule type" value="Genomic_DNA"/>
</dbReference>
<organism evidence="3 4">
    <name type="scientific">Planococcus chinensis</name>
    <dbReference type="NCBI Taxonomy" id="272917"/>
    <lineage>
        <taxon>Bacteria</taxon>
        <taxon>Bacillati</taxon>
        <taxon>Bacillota</taxon>
        <taxon>Bacilli</taxon>
        <taxon>Bacillales</taxon>
        <taxon>Caryophanaceae</taxon>
        <taxon>Planococcus</taxon>
    </lineage>
</organism>
<dbReference type="SUPFAM" id="SSF47413">
    <property type="entry name" value="lambda repressor-like DNA-binding domains"/>
    <property type="match status" value="1"/>
</dbReference>
<dbReference type="InterPro" id="IPR001387">
    <property type="entry name" value="Cro/C1-type_HTH"/>
</dbReference>
<dbReference type="CDD" id="cd00093">
    <property type="entry name" value="HTH_XRE"/>
    <property type="match status" value="1"/>
</dbReference>
<dbReference type="Pfam" id="PF01381">
    <property type="entry name" value="HTH_3"/>
    <property type="match status" value="1"/>
</dbReference>
<dbReference type="Proteomes" id="UP001597273">
    <property type="component" value="Unassembled WGS sequence"/>
</dbReference>
<keyword evidence="1" id="KW-0238">DNA-binding</keyword>
<dbReference type="SUPFAM" id="SSF51182">
    <property type="entry name" value="RmlC-like cupins"/>
    <property type="match status" value="1"/>
</dbReference>
<dbReference type="InterPro" id="IPR014710">
    <property type="entry name" value="RmlC-like_jellyroll"/>
</dbReference>
<evidence type="ECO:0000259" key="2">
    <source>
        <dbReference type="PROSITE" id="PS50943"/>
    </source>
</evidence>
<dbReference type="InterPro" id="IPR050807">
    <property type="entry name" value="TransReg_Diox_bact_type"/>
</dbReference>
<gene>
    <name evidence="3" type="ORF">ACFSDB_09455</name>
</gene>
<evidence type="ECO:0000313" key="3">
    <source>
        <dbReference type="EMBL" id="MFD1863158.1"/>
    </source>
</evidence>
<reference evidence="4" key="1">
    <citation type="journal article" date="2019" name="Int. J. Syst. Evol. Microbiol.">
        <title>The Global Catalogue of Microorganisms (GCM) 10K type strain sequencing project: providing services to taxonomists for standard genome sequencing and annotation.</title>
        <authorList>
            <consortium name="The Broad Institute Genomics Platform"/>
            <consortium name="The Broad Institute Genome Sequencing Center for Infectious Disease"/>
            <person name="Wu L."/>
            <person name="Ma J."/>
        </authorList>
    </citation>
    <scope>NUCLEOTIDE SEQUENCE [LARGE SCALE GENOMIC DNA]</scope>
    <source>
        <strain evidence="4">CGMCC 1.15475</strain>
    </source>
</reference>
<dbReference type="Gene3D" id="2.60.120.10">
    <property type="entry name" value="Jelly Rolls"/>
    <property type="match status" value="1"/>
</dbReference>
<dbReference type="Gene3D" id="1.10.260.40">
    <property type="entry name" value="lambda repressor-like DNA-binding domains"/>
    <property type="match status" value="1"/>
</dbReference>
<dbReference type="CDD" id="cd02209">
    <property type="entry name" value="cupin_XRE_C"/>
    <property type="match status" value="1"/>
</dbReference>
<accession>A0ABW4QI10</accession>
<dbReference type="InterPro" id="IPR011051">
    <property type="entry name" value="RmlC_Cupin_sf"/>
</dbReference>
<keyword evidence="4" id="KW-1185">Reference proteome</keyword>
<evidence type="ECO:0000256" key="1">
    <source>
        <dbReference type="ARBA" id="ARBA00023125"/>
    </source>
</evidence>
<proteinExistence type="predicted"/>
<dbReference type="SMART" id="SM00530">
    <property type="entry name" value="HTH_XRE"/>
    <property type="match status" value="1"/>
</dbReference>
<comment type="caution">
    <text evidence="3">The sequence shown here is derived from an EMBL/GenBank/DDBJ whole genome shotgun (WGS) entry which is preliminary data.</text>
</comment>
<dbReference type="PROSITE" id="PS50943">
    <property type="entry name" value="HTH_CROC1"/>
    <property type="match status" value="1"/>
</dbReference>
<dbReference type="PANTHER" id="PTHR46797">
    <property type="entry name" value="HTH-TYPE TRANSCRIPTIONAL REGULATOR"/>
    <property type="match status" value="1"/>
</dbReference>
<dbReference type="PANTHER" id="PTHR46797:SF25">
    <property type="entry name" value="TRANSCRIPTIONAL REGULATOR"/>
    <property type="match status" value="1"/>
</dbReference>